<sequence length="601" mass="66802">MHFSQDIQSKAEIQPACGTKEQPSKAVYGSCISGQMFGLQDSQYILAKPSSSERFYNDKFSDAIGSNHLKLHRQISADGNAESRSELNKDAIGVLSGEKSPLAKSGKQIEQLMVNDLSAHPYNPVCPFSQGVSYYSSSSQHIVSSSGEVKYIRNSGQEMQIACDIVEEPSHIALYGSKNPYELTGLGNPHDKFNAPSFFEGVNISSISSTSSGMNLSTNSAKENNEYNQLKLQKQIDGYQRFEIGSGLNMDDADGDLTATGVPQKVQLLEHPEYHSRLHCIQPSPQPIIKDVSTSMTLYVKEPCSQENFYLADNFPSLQGFDNVADNNPRMSVPHNTVVSARNARNQSPTMSGMVHADVLEIYYLDQQTSANNIQIQYALQAARQPSQPFLHANVAETNSPFGHQFVDNLLLRLQHNHQTYPYMGATTAAYGLDLLRKQYRHLERHHKKIVASEAQALHSNVETPIRINKAKEFNEIVRDHEACFLSFYHPTPIPSHVLNMLHWCFGIDMERKMPLPRGIQHNAMCGSRFIQQKLQNATPEEKFMVFEEIMPHAIELVTDIYGNYVLQKVATGKSFTDSWSSFNAGEVVQGSAGVVDGGSG</sequence>
<dbReference type="SUPFAM" id="SSF48371">
    <property type="entry name" value="ARM repeat"/>
    <property type="match status" value="1"/>
</dbReference>
<evidence type="ECO:0000313" key="6">
    <source>
        <dbReference type="Proteomes" id="UP000007015"/>
    </source>
</evidence>
<dbReference type="InterPro" id="IPR001313">
    <property type="entry name" value="Pumilio_RNA-bd_rpt"/>
</dbReference>
<dbReference type="Gene3D" id="1.25.10.10">
    <property type="entry name" value="Leucine-rich Repeat Variant"/>
    <property type="match status" value="1"/>
</dbReference>
<keyword evidence="2" id="KW-0810">Translation regulation</keyword>
<dbReference type="AlphaFoldDB" id="B8AWN0"/>
<evidence type="ECO:0000259" key="4">
    <source>
        <dbReference type="PROSITE" id="PS50303"/>
    </source>
</evidence>
<evidence type="ECO:0000256" key="2">
    <source>
        <dbReference type="ARBA" id="ARBA00022845"/>
    </source>
</evidence>
<dbReference type="GO" id="GO:0005737">
    <property type="term" value="C:cytoplasm"/>
    <property type="evidence" value="ECO:0007669"/>
    <property type="project" value="TreeGrafter"/>
</dbReference>
<dbReference type="HOGENOM" id="CLU_009691_0_0_1"/>
<proteinExistence type="predicted"/>
<dbReference type="GO" id="GO:0006417">
    <property type="term" value="P:regulation of translation"/>
    <property type="evidence" value="ECO:0007669"/>
    <property type="project" value="UniProtKB-KW"/>
</dbReference>
<evidence type="ECO:0000256" key="3">
    <source>
        <dbReference type="PROSITE-ProRule" id="PRU00317"/>
    </source>
</evidence>
<gene>
    <name evidence="5" type="ORF">OsI_19484</name>
</gene>
<dbReference type="GO" id="GO:0003729">
    <property type="term" value="F:mRNA binding"/>
    <property type="evidence" value="ECO:0007669"/>
    <property type="project" value="TreeGrafter"/>
</dbReference>
<dbReference type="PROSITE" id="PS50302">
    <property type="entry name" value="PUM"/>
    <property type="match status" value="1"/>
</dbReference>
<dbReference type="Proteomes" id="UP000007015">
    <property type="component" value="Chromosome 5"/>
</dbReference>
<accession>B8AWN0</accession>
<protein>
    <recommendedName>
        <fullName evidence="4">PUM-HD domain-containing protein</fullName>
    </recommendedName>
</protein>
<dbReference type="InterPro" id="IPR011989">
    <property type="entry name" value="ARM-like"/>
</dbReference>
<dbReference type="EMBL" id="CM000130">
    <property type="protein sequence ID" value="EEC78991.1"/>
    <property type="molecule type" value="Genomic_DNA"/>
</dbReference>
<feature type="domain" description="PUM-HD" evidence="4">
    <location>
        <begin position="480"/>
        <end position="601"/>
    </location>
</feature>
<keyword evidence="6" id="KW-1185">Reference proteome</keyword>
<dbReference type="InterPro" id="IPR016024">
    <property type="entry name" value="ARM-type_fold"/>
</dbReference>
<reference evidence="5 6" key="1">
    <citation type="journal article" date="2005" name="PLoS Biol.">
        <title>The genomes of Oryza sativa: a history of duplications.</title>
        <authorList>
            <person name="Yu J."/>
            <person name="Wang J."/>
            <person name="Lin W."/>
            <person name="Li S."/>
            <person name="Li H."/>
            <person name="Zhou J."/>
            <person name="Ni P."/>
            <person name="Dong W."/>
            <person name="Hu S."/>
            <person name="Zeng C."/>
            <person name="Zhang J."/>
            <person name="Zhang Y."/>
            <person name="Li R."/>
            <person name="Xu Z."/>
            <person name="Li S."/>
            <person name="Li X."/>
            <person name="Zheng H."/>
            <person name="Cong L."/>
            <person name="Lin L."/>
            <person name="Yin J."/>
            <person name="Geng J."/>
            <person name="Li G."/>
            <person name="Shi J."/>
            <person name="Liu J."/>
            <person name="Lv H."/>
            <person name="Li J."/>
            <person name="Wang J."/>
            <person name="Deng Y."/>
            <person name="Ran L."/>
            <person name="Shi X."/>
            <person name="Wang X."/>
            <person name="Wu Q."/>
            <person name="Li C."/>
            <person name="Ren X."/>
            <person name="Wang J."/>
            <person name="Wang X."/>
            <person name="Li D."/>
            <person name="Liu D."/>
            <person name="Zhang X."/>
            <person name="Ji Z."/>
            <person name="Zhao W."/>
            <person name="Sun Y."/>
            <person name="Zhang Z."/>
            <person name="Bao J."/>
            <person name="Han Y."/>
            <person name="Dong L."/>
            <person name="Ji J."/>
            <person name="Chen P."/>
            <person name="Wu S."/>
            <person name="Liu J."/>
            <person name="Xiao Y."/>
            <person name="Bu D."/>
            <person name="Tan J."/>
            <person name="Yang L."/>
            <person name="Ye C."/>
            <person name="Zhang J."/>
            <person name="Xu J."/>
            <person name="Zhou Y."/>
            <person name="Yu Y."/>
            <person name="Zhang B."/>
            <person name="Zhuang S."/>
            <person name="Wei H."/>
            <person name="Liu B."/>
            <person name="Lei M."/>
            <person name="Yu H."/>
            <person name="Li Y."/>
            <person name="Xu H."/>
            <person name="Wei S."/>
            <person name="He X."/>
            <person name="Fang L."/>
            <person name="Zhang Z."/>
            <person name="Zhang Y."/>
            <person name="Huang X."/>
            <person name="Su Z."/>
            <person name="Tong W."/>
            <person name="Li J."/>
            <person name="Tong Z."/>
            <person name="Li S."/>
            <person name="Ye J."/>
            <person name="Wang L."/>
            <person name="Fang L."/>
            <person name="Lei T."/>
            <person name="Chen C."/>
            <person name="Chen H."/>
            <person name="Xu Z."/>
            <person name="Li H."/>
            <person name="Huang H."/>
            <person name="Zhang F."/>
            <person name="Xu H."/>
            <person name="Li N."/>
            <person name="Zhao C."/>
            <person name="Li S."/>
            <person name="Dong L."/>
            <person name="Huang Y."/>
            <person name="Li L."/>
            <person name="Xi Y."/>
            <person name="Qi Q."/>
            <person name="Li W."/>
            <person name="Zhang B."/>
            <person name="Hu W."/>
            <person name="Zhang Y."/>
            <person name="Tian X."/>
            <person name="Jiao Y."/>
            <person name="Liang X."/>
            <person name="Jin J."/>
            <person name="Gao L."/>
            <person name="Zheng W."/>
            <person name="Hao B."/>
            <person name="Liu S."/>
            <person name="Wang W."/>
            <person name="Yuan L."/>
            <person name="Cao M."/>
            <person name="McDermott J."/>
            <person name="Samudrala R."/>
            <person name="Wang J."/>
            <person name="Wong G.K."/>
            <person name="Yang H."/>
        </authorList>
    </citation>
    <scope>NUCLEOTIDE SEQUENCE [LARGE SCALE GENOMIC DNA]</scope>
    <source>
        <strain evidence="6">cv. 93-11</strain>
    </source>
</reference>
<evidence type="ECO:0000313" key="5">
    <source>
        <dbReference type="EMBL" id="EEC78991.1"/>
    </source>
</evidence>
<dbReference type="PANTHER" id="PTHR12537">
    <property type="entry name" value="RNA BINDING PROTEIN PUMILIO-RELATED"/>
    <property type="match status" value="1"/>
</dbReference>
<dbReference type="STRING" id="39946.B8AWN0"/>
<dbReference type="OMA" id="IKCASWE"/>
<dbReference type="Gramene" id="BGIOSGA019632-TA">
    <property type="protein sequence ID" value="BGIOSGA019632-PA"/>
    <property type="gene ID" value="BGIOSGA019632"/>
</dbReference>
<evidence type="ECO:0000256" key="1">
    <source>
        <dbReference type="ARBA" id="ARBA00022737"/>
    </source>
</evidence>
<name>B8AWN0_ORYSI</name>
<feature type="repeat" description="Pumilio" evidence="3">
    <location>
        <begin position="549"/>
        <end position="590"/>
    </location>
</feature>
<dbReference type="InterPro" id="IPR033133">
    <property type="entry name" value="PUM-HD"/>
</dbReference>
<keyword evidence="1" id="KW-0677">Repeat</keyword>
<dbReference type="Pfam" id="PF00806">
    <property type="entry name" value="PUF"/>
    <property type="match status" value="2"/>
</dbReference>
<dbReference type="PROSITE" id="PS50303">
    <property type="entry name" value="PUM_HD"/>
    <property type="match status" value="1"/>
</dbReference>
<organism evidence="5 6">
    <name type="scientific">Oryza sativa subsp. indica</name>
    <name type="common">Rice</name>
    <dbReference type="NCBI Taxonomy" id="39946"/>
    <lineage>
        <taxon>Eukaryota</taxon>
        <taxon>Viridiplantae</taxon>
        <taxon>Streptophyta</taxon>
        <taxon>Embryophyta</taxon>
        <taxon>Tracheophyta</taxon>
        <taxon>Spermatophyta</taxon>
        <taxon>Magnoliopsida</taxon>
        <taxon>Liliopsida</taxon>
        <taxon>Poales</taxon>
        <taxon>Poaceae</taxon>
        <taxon>BOP clade</taxon>
        <taxon>Oryzoideae</taxon>
        <taxon>Oryzeae</taxon>
        <taxon>Oryzinae</taxon>
        <taxon>Oryza</taxon>
        <taxon>Oryza sativa</taxon>
    </lineage>
</organism>
<dbReference type="PANTHER" id="PTHR12537:SF187">
    <property type="entry name" value="OS04G0276200 PROTEIN"/>
    <property type="match status" value="1"/>
</dbReference>